<dbReference type="InterPro" id="IPR013719">
    <property type="entry name" value="RTT106/SPT16-like_middle_dom"/>
</dbReference>
<proteinExistence type="inferred from homology"/>
<dbReference type="GO" id="GO:0031491">
    <property type="term" value="F:nucleosome binding"/>
    <property type="evidence" value="ECO:0007669"/>
    <property type="project" value="TreeGrafter"/>
</dbReference>
<dbReference type="AlphaFoldDB" id="A0A067PI57"/>
<reference evidence="6" key="1">
    <citation type="journal article" date="2014" name="Proc. Natl. Acad. Sci. U.S.A.">
        <title>Extensive sampling of basidiomycete genomes demonstrates inadequacy of the white-rot/brown-rot paradigm for wood decay fungi.</title>
        <authorList>
            <person name="Riley R."/>
            <person name="Salamov A.A."/>
            <person name="Brown D.W."/>
            <person name="Nagy L.G."/>
            <person name="Floudas D."/>
            <person name="Held B.W."/>
            <person name="Levasseur A."/>
            <person name="Lombard V."/>
            <person name="Morin E."/>
            <person name="Otillar R."/>
            <person name="Lindquist E.A."/>
            <person name="Sun H."/>
            <person name="LaButti K.M."/>
            <person name="Schmutz J."/>
            <person name="Jabbour D."/>
            <person name="Luo H."/>
            <person name="Baker S.E."/>
            <person name="Pisabarro A.G."/>
            <person name="Walton J.D."/>
            <person name="Blanchette R.A."/>
            <person name="Henrissat B."/>
            <person name="Martin F."/>
            <person name="Cullen D."/>
            <person name="Hibbett D.S."/>
            <person name="Grigoriev I.V."/>
        </authorList>
    </citation>
    <scope>NUCLEOTIDE SEQUENCE [LARGE SCALE GENOMIC DNA]</scope>
    <source>
        <strain evidence="6">MUCL 33604</strain>
    </source>
</reference>
<dbReference type="Pfam" id="PF08512">
    <property type="entry name" value="Rttp106-like_middle"/>
    <property type="match status" value="1"/>
</dbReference>
<dbReference type="InParanoid" id="A0A067PI57"/>
<dbReference type="SMART" id="SM01287">
    <property type="entry name" value="Rtt106"/>
    <property type="match status" value="1"/>
</dbReference>
<evidence type="ECO:0000256" key="2">
    <source>
        <dbReference type="ARBA" id="ARBA00025370"/>
    </source>
</evidence>
<dbReference type="EMBL" id="KL197728">
    <property type="protein sequence ID" value="KDQ54598.1"/>
    <property type="molecule type" value="Genomic_DNA"/>
</dbReference>
<evidence type="ECO:0000259" key="4">
    <source>
        <dbReference type="SMART" id="SM01287"/>
    </source>
</evidence>
<comment type="function">
    <text evidence="2">Component of the FACT complex, a general chromatin factor that acts to reorganize nucleosomes. The FACT complex is involved in multiple processes that require DNA as a template such as mRNA elongation, DNA replication and DNA repair. During transcription elongation the FACT complex acts as a histone chaperone that both destabilizes and restores nucleosomal structure. It facilitates the passage of RNA polymerase II and transcription by promoting the dissociation of one histone H2A-H2B dimer from the nucleosome, then subsequently promotes the reestablishment of the nucleosome following the passage of RNA polymerase II.</text>
</comment>
<protein>
    <recommendedName>
        <fullName evidence="4">Histone chaperone RTT106/FACT complex subunit SPT16-like middle domain-containing protein</fullName>
    </recommendedName>
</protein>
<evidence type="ECO:0000256" key="1">
    <source>
        <dbReference type="ARBA" id="ARBA00006159"/>
    </source>
</evidence>
<dbReference type="Proteomes" id="UP000027265">
    <property type="component" value="Unassembled WGS sequence"/>
</dbReference>
<dbReference type="PANTHER" id="PTHR45849:SF3">
    <property type="entry name" value="HISTONE CHAPERONE RTT106"/>
    <property type="match status" value="1"/>
</dbReference>
<feature type="region of interest" description="Disordered" evidence="3">
    <location>
        <begin position="560"/>
        <end position="587"/>
    </location>
</feature>
<feature type="compositionally biased region" description="Acidic residues" evidence="3">
    <location>
        <begin position="492"/>
        <end position="503"/>
    </location>
</feature>
<organism evidence="5 6">
    <name type="scientific">Jaapia argillacea MUCL 33604</name>
    <dbReference type="NCBI Taxonomy" id="933084"/>
    <lineage>
        <taxon>Eukaryota</taxon>
        <taxon>Fungi</taxon>
        <taxon>Dikarya</taxon>
        <taxon>Basidiomycota</taxon>
        <taxon>Agaricomycotina</taxon>
        <taxon>Agaricomycetes</taxon>
        <taxon>Agaricomycetidae</taxon>
        <taxon>Jaapiales</taxon>
        <taxon>Jaapiaceae</taxon>
        <taxon>Jaapia</taxon>
    </lineage>
</organism>
<dbReference type="OrthoDB" id="75754at2759"/>
<dbReference type="SUPFAM" id="SSF50729">
    <property type="entry name" value="PH domain-like"/>
    <property type="match status" value="1"/>
</dbReference>
<feature type="region of interest" description="Disordered" evidence="3">
    <location>
        <begin position="78"/>
        <end position="128"/>
    </location>
</feature>
<feature type="compositionally biased region" description="Acidic residues" evidence="3">
    <location>
        <begin position="361"/>
        <end position="378"/>
    </location>
</feature>
<feature type="compositionally biased region" description="Acidic residues" evidence="3">
    <location>
        <begin position="448"/>
        <end position="466"/>
    </location>
</feature>
<dbReference type="Gene3D" id="2.30.29.120">
    <property type="match status" value="1"/>
</dbReference>
<gene>
    <name evidence="5" type="ORF">JAAARDRAFT_209302</name>
</gene>
<dbReference type="HOGENOM" id="CLU_020806_0_0_1"/>
<evidence type="ECO:0000313" key="6">
    <source>
        <dbReference type="Proteomes" id="UP000027265"/>
    </source>
</evidence>
<dbReference type="STRING" id="933084.A0A067PI57"/>
<accession>A0A067PI57</accession>
<feature type="domain" description="Histone chaperone RTT106/FACT complex subunit SPT16-like middle" evidence="4">
    <location>
        <begin position="291"/>
        <end position="402"/>
    </location>
</feature>
<comment type="similarity">
    <text evidence="1">Belongs to the RTT106 family.</text>
</comment>
<keyword evidence="6" id="KW-1185">Reference proteome</keyword>
<evidence type="ECO:0000256" key="3">
    <source>
        <dbReference type="SAM" id="MobiDB-lite"/>
    </source>
</evidence>
<feature type="region of interest" description="Disordered" evidence="3">
    <location>
        <begin position="355"/>
        <end position="387"/>
    </location>
</feature>
<feature type="compositionally biased region" description="Acidic residues" evidence="3">
    <location>
        <begin position="511"/>
        <end position="526"/>
    </location>
</feature>
<dbReference type="InterPro" id="IPR050454">
    <property type="entry name" value="RTT106/SSRP1_HistChap/FACT"/>
</dbReference>
<dbReference type="InterPro" id="IPR011993">
    <property type="entry name" value="PH-like_dom_sf"/>
</dbReference>
<feature type="compositionally biased region" description="Acidic residues" evidence="3">
    <location>
        <begin position="575"/>
        <end position="587"/>
    </location>
</feature>
<feature type="compositionally biased region" description="Low complexity" evidence="3">
    <location>
        <begin position="406"/>
        <end position="417"/>
    </location>
</feature>
<sequence>MTTQPLPYLTTLLASLPPTLSDSFETLTQSSQSKQLIDTILRFTLGAECPLNVDDSVRGEWEARQADVLRTFDLLRRGSTVGGTTSNGKRKREDAELPDSDPDTKKQRKSDAEADTEKNNPPLFTLHSISTTSPLRKKVNITIHSSSIQLTTASPSPSSTLEHPPIPLDSIKRAFLLPTRGKPRPHWTVVLLGADVPDPPTKGKDKATGSGNNGNVQIIFGIETSPTTAFVSTTHPSPPNTQPKGTPILPLLEKFLSFLDPTCLPYFTHPPSPTQTTTSVPTSLQTAAGGVAAVEAYKGAKPGSLWFFPQGILWGESKPCEFWAVSDLMGGSGGKGEEGLRVVSATGRTCSVVLTRKIGGDDGEGEDGEEEAEEEGEETQFGMIDGKERDGILEWVRKYRRGFGKAGASAGSSARGAPDAPVERRPGGQGSESPDKGKGKEVAPNGGGEDDSDEEDDDFVDEDDSDGGSATSSDSDSDSILDRDVEVSGSESGDEGSGADEEDVVRRGGSEDDDGEGESEQGDEELDPARHPLMREGAMPKMSRAVIEAVVGMVEEDFVGALGGGGGGARARDVSEEDLDEEDELDE</sequence>
<dbReference type="GO" id="GO:0042393">
    <property type="term" value="F:histone binding"/>
    <property type="evidence" value="ECO:0007669"/>
    <property type="project" value="TreeGrafter"/>
</dbReference>
<feature type="region of interest" description="Disordered" evidence="3">
    <location>
        <begin position="405"/>
        <end position="538"/>
    </location>
</feature>
<evidence type="ECO:0000313" key="5">
    <source>
        <dbReference type="EMBL" id="KDQ54598.1"/>
    </source>
</evidence>
<dbReference type="PANTHER" id="PTHR45849">
    <property type="entry name" value="FACT COMPLEX SUBUNIT SSRP1"/>
    <property type="match status" value="1"/>
</dbReference>
<feature type="compositionally biased region" description="Basic and acidic residues" evidence="3">
    <location>
        <begin position="102"/>
        <end position="118"/>
    </location>
</feature>
<name>A0A067PI57_9AGAM</name>
<dbReference type="Gene3D" id="2.30.29.30">
    <property type="entry name" value="Pleckstrin-homology domain (PH domain)/Phosphotyrosine-binding domain (PTB)"/>
    <property type="match status" value="1"/>
</dbReference>